<dbReference type="GO" id="GO:0005829">
    <property type="term" value="C:cytosol"/>
    <property type="evidence" value="ECO:0007669"/>
    <property type="project" value="TreeGrafter"/>
</dbReference>
<feature type="region of interest" description="Disordered" evidence="6">
    <location>
        <begin position="1"/>
        <end position="29"/>
    </location>
</feature>
<comment type="subcellular location">
    <subcellularLocation>
        <location evidence="2">Cytoplasm</location>
    </subcellularLocation>
    <subcellularLocation>
        <location evidence="1">Photoreceptor inner segment</location>
    </subcellularLocation>
</comment>
<evidence type="ECO:0000256" key="4">
    <source>
        <dbReference type="ARBA" id="ARBA00024819"/>
    </source>
</evidence>
<dbReference type="GO" id="GO:0001917">
    <property type="term" value="C:photoreceptor inner segment"/>
    <property type="evidence" value="ECO:0007669"/>
    <property type="project" value="UniProtKB-SubCell"/>
</dbReference>
<dbReference type="EMBL" id="CAXLJL010000071">
    <property type="protein sequence ID" value="CAL5130719.1"/>
    <property type="molecule type" value="Genomic_DNA"/>
</dbReference>
<dbReference type="PANTHER" id="PTHR33958">
    <property type="entry name" value="PROTEIN C8ORF37"/>
    <property type="match status" value="1"/>
</dbReference>
<name>A0AAV2T0M2_CALDB</name>
<accession>A0AAV2T0M2</accession>
<protein>
    <recommendedName>
        <fullName evidence="5">Cilia- and flagella-associated protein 418</fullName>
    </recommendedName>
</protein>
<dbReference type="AlphaFoldDB" id="A0AAV2T0M2"/>
<comment type="function">
    <text evidence="4">May be involved in photoreceptor outer segment disk morphogenesis.</text>
</comment>
<sequence>MEELDDILKDEGKHHSFSEAEGDIQEAEDRTDLNKYIEEILENQDTLHQSYTIATTNNQIKCNPPFLSGTLMKKGLSSNARQRACDSLHCTDCDSPIISVEDSIWSSKVDYYFLRTNYPNIDNLKLKLKHKKGSRAYCCQCKSITAAKAIRLDERVELRWICRKHNDSVL</sequence>
<dbReference type="Pfam" id="PF14996">
    <property type="entry name" value="RMP"/>
    <property type="match status" value="1"/>
</dbReference>
<evidence type="ECO:0000256" key="2">
    <source>
        <dbReference type="ARBA" id="ARBA00004496"/>
    </source>
</evidence>
<dbReference type="PANTHER" id="PTHR33958:SF1">
    <property type="entry name" value="CILIA- AND FLAGELLA-ASSOCIATED PROTEIN 418"/>
    <property type="match status" value="1"/>
</dbReference>
<dbReference type="Proteomes" id="UP001497525">
    <property type="component" value="Unassembled WGS sequence"/>
</dbReference>
<evidence type="ECO:0000256" key="6">
    <source>
        <dbReference type="SAM" id="MobiDB-lite"/>
    </source>
</evidence>
<gene>
    <name evidence="7" type="ORF">CDAUBV1_LOCUS2886</name>
</gene>
<evidence type="ECO:0000256" key="1">
    <source>
        <dbReference type="ARBA" id="ARBA00004437"/>
    </source>
</evidence>
<keyword evidence="3" id="KW-0963">Cytoplasm</keyword>
<evidence type="ECO:0000313" key="8">
    <source>
        <dbReference type="Proteomes" id="UP001497525"/>
    </source>
</evidence>
<evidence type="ECO:0000256" key="5">
    <source>
        <dbReference type="ARBA" id="ARBA00026215"/>
    </source>
</evidence>
<evidence type="ECO:0000256" key="3">
    <source>
        <dbReference type="ARBA" id="ARBA00022490"/>
    </source>
</evidence>
<proteinExistence type="predicted"/>
<dbReference type="InterPro" id="IPR029239">
    <property type="entry name" value="CFAP418"/>
</dbReference>
<comment type="caution">
    <text evidence="7">The sequence shown here is derived from an EMBL/GenBank/DDBJ whole genome shotgun (WGS) entry which is preliminary data.</text>
</comment>
<organism evidence="7 8">
    <name type="scientific">Calicophoron daubneyi</name>
    <name type="common">Rumen fluke</name>
    <name type="synonym">Paramphistomum daubneyi</name>
    <dbReference type="NCBI Taxonomy" id="300641"/>
    <lineage>
        <taxon>Eukaryota</taxon>
        <taxon>Metazoa</taxon>
        <taxon>Spiralia</taxon>
        <taxon>Lophotrochozoa</taxon>
        <taxon>Platyhelminthes</taxon>
        <taxon>Trematoda</taxon>
        <taxon>Digenea</taxon>
        <taxon>Plagiorchiida</taxon>
        <taxon>Pronocephalata</taxon>
        <taxon>Paramphistomoidea</taxon>
        <taxon>Paramphistomidae</taxon>
        <taxon>Calicophoron</taxon>
    </lineage>
</organism>
<evidence type="ECO:0000313" key="7">
    <source>
        <dbReference type="EMBL" id="CAL5130719.1"/>
    </source>
</evidence>
<reference evidence="7" key="1">
    <citation type="submission" date="2024-06" db="EMBL/GenBank/DDBJ databases">
        <authorList>
            <person name="Liu X."/>
            <person name="Lenzi L."/>
            <person name="Haldenby T S."/>
            <person name="Uol C."/>
        </authorList>
    </citation>
    <scope>NUCLEOTIDE SEQUENCE</scope>
</reference>
<feature type="compositionally biased region" description="Basic and acidic residues" evidence="6">
    <location>
        <begin position="1"/>
        <end position="18"/>
    </location>
</feature>